<feature type="compositionally biased region" description="Low complexity" evidence="1">
    <location>
        <begin position="176"/>
        <end position="197"/>
    </location>
</feature>
<feature type="region of interest" description="Disordered" evidence="1">
    <location>
        <begin position="165"/>
        <end position="226"/>
    </location>
</feature>
<evidence type="ECO:0000313" key="3">
    <source>
        <dbReference type="Proteomes" id="UP000075714"/>
    </source>
</evidence>
<evidence type="ECO:0000313" key="2">
    <source>
        <dbReference type="EMBL" id="KXZ51730.1"/>
    </source>
</evidence>
<dbReference type="AlphaFoldDB" id="A0A150GQV4"/>
<dbReference type="STRING" id="33097.A0A150GQV4"/>
<feature type="compositionally biased region" description="Basic and acidic residues" evidence="1">
    <location>
        <begin position="216"/>
        <end position="226"/>
    </location>
</feature>
<evidence type="ECO:0008006" key="4">
    <source>
        <dbReference type="Google" id="ProtNLM"/>
    </source>
</evidence>
<reference evidence="3" key="1">
    <citation type="journal article" date="2016" name="Nat. Commun.">
        <title>The Gonium pectorale genome demonstrates co-option of cell cycle regulation during the evolution of multicellularity.</title>
        <authorList>
            <person name="Hanschen E.R."/>
            <person name="Marriage T.N."/>
            <person name="Ferris P.J."/>
            <person name="Hamaji T."/>
            <person name="Toyoda A."/>
            <person name="Fujiyama A."/>
            <person name="Neme R."/>
            <person name="Noguchi H."/>
            <person name="Minakuchi Y."/>
            <person name="Suzuki M."/>
            <person name="Kawai-Toyooka H."/>
            <person name="Smith D.R."/>
            <person name="Sparks H."/>
            <person name="Anderson J."/>
            <person name="Bakaric R."/>
            <person name="Luria V."/>
            <person name="Karger A."/>
            <person name="Kirschner M.W."/>
            <person name="Durand P.M."/>
            <person name="Michod R.E."/>
            <person name="Nozaki H."/>
            <person name="Olson B.J."/>
        </authorList>
    </citation>
    <scope>NUCLEOTIDE SEQUENCE [LARGE SCALE GENOMIC DNA]</scope>
    <source>
        <strain evidence="3">NIES-2863</strain>
    </source>
</reference>
<dbReference type="Proteomes" id="UP000075714">
    <property type="component" value="Unassembled WGS sequence"/>
</dbReference>
<comment type="caution">
    <text evidence="2">The sequence shown here is derived from an EMBL/GenBank/DDBJ whole genome shotgun (WGS) entry which is preliminary data.</text>
</comment>
<keyword evidence="3" id="KW-1185">Reference proteome</keyword>
<dbReference type="OrthoDB" id="522049at2759"/>
<protein>
    <recommendedName>
        <fullName evidence="4">Flagellar associated protein</fullName>
    </recommendedName>
</protein>
<sequence length="239" mass="26401">MNPKERWSRNCGSGGIGHSGYNTEFKSGVLISNWVEDLAKSTGPLSDTILTHSAPLRGPPTSTQRLHYTEAGKTGAELLEGCERHDLYQLGIKGELLTRHGRFDQPPVQCLGTTYQMTHGRVDGTDRRVQSYLWHGNKRNDMYVPHSTMGPQSCSLTTRKLNEWGAGGAPAHDPYQTTQRATTLPPALATAEAPPRAGTLRPLADSGMLQHPGQRPKGETRDELDKNYRQIGLRVNYRS</sequence>
<evidence type="ECO:0000256" key="1">
    <source>
        <dbReference type="SAM" id="MobiDB-lite"/>
    </source>
</evidence>
<gene>
    <name evidence="2" type="ORF">GPECTOR_11g177</name>
</gene>
<name>A0A150GQV4_GONPE</name>
<proteinExistence type="predicted"/>
<organism evidence="2 3">
    <name type="scientific">Gonium pectorale</name>
    <name type="common">Green alga</name>
    <dbReference type="NCBI Taxonomy" id="33097"/>
    <lineage>
        <taxon>Eukaryota</taxon>
        <taxon>Viridiplantae</taxon>
        <taxon>Chlorophyta</taxon>
        <taxon>core chlorophytes</taxon>
        <taxon>Chlorophyceae</taxon>
        <taxon>CS clade</taxon>
        <taxon>Chlamydomonadales</taxon>
        <taxon>Volvocaceae</taxon>
        <taxon>Gonium</taxon>
    </lineage>
</organism>
<dbReference type="EMBL" id="LSYV01000012">
    <property type="protein sequence ID" value="KXZ51730.1"/>
    <property type="molecule type" value="Genomic_DNA"/>
</dbReference>
<accession>A0A150GQV4</accession>